<name>A0A6P2CWT6_9BACT</name>
<gene>
    <name evidence="2" type="ORF">SOIL9_43510</name>
</gene>
<feature type="compositionally biased region" description="Polar residues" evidence="1">
    <location>
        <begin position="21"/>
        <end position="30"/>
    </location>
</feature>
<evidence type="ECO:0000256" key="1">
    <source>
        <dbReference type="SAM" id="MobiDB-lite"/>
    </source>
</evidence>
<reference evidence="2 3" key="1">
    <citation type="submission" date="2019-05" db="EMBL/GenBank/DDBJ databases">
        <authorList>
            <consortium name="Science for Life Laboratories"/>
        </authorList>
    </citation>
    <scope>NUCLEOTIDE SEQUENCE [LARGE SCALE GENOMIC DNA]</scope>
    <source>
        <strain evidence="2">Soil9</strain>
    </source>
</reference>
<dbReference type="AlphaFoldDB" id="A0A6P2CWT6"/>
<feature type="region of interest" description="Disordered" evidence="1">
    <location>
        <begin position="61"/>
        <end position="103"/>
    </location>
</feature>
<organism evidence="2 3">
    <name type="scientific">Gemmata massiliana</name>
    <dbReference type="NCBI Taxonomy" id="1210884"/>
    <lineage>
        <taxon>Bacteria</taxon>
        <taxon>Pseudomonadati</taxon>
        <taxon>Planctomycetota</taxon>
        <taxon>Planctomycetia</taxon>
        <taxon>Gemmatales</taxon>
        <taxon>Gemmataceae</taxon>
        <taxon>Gemmata</taxon>
    </lineage>
</organism>
<evidence type="ECO:0000313" key="3">
    <source>
        <dbReference type="Proteomes" id="UP000464178"/>
    </source>
</evidence>
<dbReference type="EMBL" id="LR593886">
    <property type="protein sequence ID" value="VTR93363.1"/>
    <property type="molecule type" value="Genomic_DNA"/>
</dbReference>
<dbReference type="KEGG" id="gms:SOIL9_43510"/>
<sequence>MPDSGSVPDGQPKTAMPKTVGTAQRQNPRSGSPLRFWWHAPHPLPPPPLLHHHRWGMVLRTPSDGDSATATVDDGQGSPKPETPCFIGKMAPLKSQGNATDDVETKAKMDTVETAGHRPNVP</sequence>
<keyword evidence="3" id="KW-1185">Reference proteome</keyword>
<evidence type="ECO:0000313" key="2">
    <source>
        <dbReference type="EMBL" id="VTR93363.1"/>
    </source>
</evidence>
<accession>A0A6P2CWT6</accession>
<proteinExistence type="predicted"/>
<feature type="region of interest" description="Disordered" evidence="1">
    <location>
        <begin position="1"/>
        <end position="34"/>
    </location>
</feature>
<protein>
    <submittedName>
        <fullName evidence="2">Uncharacterized protein</fullName>
    </submittedName>
</protein>
<dbReference type="Proteomes" id="UP000464178">
    <property type="component" value="Chromosome"/>
</dbReference>